<sequence length="260" mass="28710">MDFLKSKKVFTYGMILLITILFAGCSSPSNEAGEEVELHIMTAASMTDAMNELKQMYEGAHEHVTLVPNYGSSGTLKSQIAQGAPADVFLSAAVRWIDELEEEGEIAQRADLLRNELVLVTAEDSDLAVTQFEDLLQEEVHQVAIGEPETVPAGEYARQVLEELGIYEELSDKLIHGSDVRQVLTYVETGNVDAGMVYQTDAILSDQVKIVAEAETAEPIMYPVGLLEGADHPEEAERFYQWLQTEEALAIFEKYGFTGI</sequence>
<dbReference type="GO" id="GO:0046872">
    <property type="term" value="F:metal ion binding"/>
    <property type="evidence" value="ECO:0007669"/>
    <property type="project" value="UniProtKB-KW"/>
</dbReference>
<keyword evidence="3 5" id="KW-0479">Metal-binding</keyword>
<proteinExistence type="inferred from homology"/>
<dbReference type="GO" id="GO:0015689">
    <property type="term" value="P:molybdate ion transport"/>
    <property type="evidence" value="ECO:0007669"/>
    <property type="project" value="InterPro"/>
</dbReference>
<feature type="binding site" evidence="5">
    <location>
        <position position="198"/>
    </location>
    <ligand>
        <name>molybdate</name>
        <dbReference type="ChEBI" id="CHEBI:36264"/>
    </ligand>
</feature>
<evidence type="ECO:0000256" key="5">
    <source>
        <dbReference type="PIRSR" id="PIRSR004846-1"/>
    </source>
</evidence>
<dbReference type="PANTHER" id="PTHR30632">
    <property type="entry name" value="MOLYBDATE-BINDING PERIPLASMIC PROTEIN"/>
    <property type="match status" value="1"/>
</dbReference>
<accession>A0A9X2DL59</accession>
<comment type="caution">
    <text evidence="6">The sequence shown here is derived from an EMBL/GenBank/DDBJ whole genome shotgun (WGS) entry which is preliminary data.</text>
</comment>
<feature type="binding site" evidence="5">
    <location>
        <position position="153"/>
    </location>
    <ligand>
        <name>molybdate</name>
        <dbReference type="ChEBI" id="CHEBI:36264"/>
    </ligand>
</feature>
<evidence type="ECO:0000256" key="3">
    <source>
        <dbReference type="ARBA" id="ARBA00022723"/>
    </source>
</evidence>
<reference evidence="6" key="1">
    <citation type="submission" date="2022-05" db="EMBL/GenBank/DDBJ databases">
        <title>Comparative Genomics of Spacecraft Associated Microbes.</title>
        <authorList>
            <person name="Tran M.T."/>
            <person name="Wright A."/>
            <person name="Seuylemezian A."/>
            <person name="Eisen J."/>
            <person name="Coil D."/>
        </authorList>
    </citation>
    <scope>NUCLEOTIDE SEQUENCE</scope>
    <source>
        <strain evidence="6">214.1.1</strain>
    </source>
</reference>
<dbReference type="AlphaFoldDB" id="A0A9X2DL59"/>
<dbReference type="RefSeq" id="WP_251221605.1">
    <property type="nucleotide sequence ID" value="NZ_JAMBOL010000001.1"/>
</dbReference>
<dbReference type="GO" id="GO:1901359">
    <property type="term" value="F:tungstate binding"/>
    <property type="evidence" value="ECO:0007669"/>
    <property type="project" value="UniProtKB-ARBA"/>
</dbReference>
<dbReference type="SUPFAM" id="SSF53850">
    <property type="entry name" value="Periplasmic binding protein-like II"/>
    <property type="match status" value="1"/>
</dbReference>
<dbReference type="NCBIfam" id="TIGR01256">
    <property type="entry name" value="modA"/>
    <property type="match status" value="1"/>
</dbReference>
<keyword evidence="7" id="KW-1185">Reference proteome</keyword>
<comment type="similarity">
    <text evidence="1">Belongs to the bacterial solute-binding protein ModA family.</text>
</comment>
<dbReference type="CDD" id="cd13537">
    <property type="entry name" value="PBP2_YvgL_like"/>
    <property type="match status" value="1"/>
</dbReference>
<dbReference type="GO" id="GO:0030973">
    <property type="term" value="F:molybdate ion binding"/>
    <property type="evidence" value="ECO:0007669"/>
    <property type="project" value="TreeGrafter"/>
</dbReference>
<dbReference type="EMBL" id="JAMBOL010000001">
    <property type="protein sequence ID" value="MCM3712749.1"/>
    <property type="molecule type" value="Genomic_DNA"/>
</dbReference>
<gene>
    <name evidence="6" type="primary">modA</name>
    <name evidence="6" type="ORF">M3202_01520</name>
</gene>
<dbReference type="Gene3D" id="3.40.190.10">
    <property type="entry name" value="Periplasmic binding protein-like II"/>
    <property type="match status" value="2"/>
</dbReference>
<name>A0A9X2DL59_9BACI</name>
<evidence type="ECO:0000256" key="2">
    <source>
        <dbReference type="ARBA" id="ARBA00022505"/>
    </source>
</evidence>
<keyword evidence="4" id="KW-0732">Signal</keyword>
<evidence type="ECO:0000256" key="1">
    <source>
        <dbReference type="ARBA" id="ARBA00009175"/>
    </source>
</evidence>
<feature type="binding site" evidence="5">
    <location>
        <position position="180"/>
    </location>
    <ligand>
        <name>molybdate</name>
        <dbReference type="ChEBI" id="CHEBI:36264"/>
    </ligand>
</feature>
<dbReference type="PIRSF" id="PIRSF004846">
    <property type="entry name" value="ModA"/>
    <property type="match status" value="1"/>
</dbReference>
<dbReference type="InterPro" id="IPR050682">
    <property type="entry name" value="ModA/WtpA"/>
</dbReference>
<dbReference type="PANTHER" id="PTHR30632:SF0">
    <property type="entry name" value="SULFATE-BINDING PROTEIN"/>
    <property type="match status" value="1"/>
</dbReference>
<evidence type="ECO:0000313" key="6">
    <source>
        <dbReference type="EMBL" id="MCM3712749.1"/>
    </source>
</evidence>
<evidence type="ECO:0000256" key="4">
    <source>
        <dbReference type="ARBA" id="ARBA00022729"/>
    </source>
</evidence>
<feature type="binding site" evidence="5">
    <location>
        <position position="73"/>
    </location>
    <ligand>
        <name>molybdate</name>
        <dbReference type="ChEBI" id="CHEBI:36264"/>
    </ligand>
</feature>
<dbReference type="Proteomes" id="UP001139179">
    <property type="component" value="Unassembled WGS sequence"/>
</dbReference>
<feature type="binding site" evidence="5">
    <location>
        <position position="45"/>
    </location>
    <ligand>
        <name>molybdate</name>
        <dbReference type="ChEBI" id="CHEBI:36264"/>
    </ligand>
</feature>
<dbReference type="Pfam" id="PF13531">
    <property type="entry name" value="SBP_bac_11"/>
    <property type="match status" value="1"/>
</dbReference>
<protein>
    <submittedName>
        <fullName evidence="6">Molybdate ABC transporter substrate-binding protein</fullName>
    </submittedName>
</protein>
<dbReference type="PROSITE" id="PS51257">
    <property type="entry name" value="PROKAR_LIPOPROTEIN"/>
    <property type="match status" value="1"/>
</dbReference>
<evidence type="ECO:0000313" key="7">
    <source>
        <dbReference type="Proteomes" id="UP001139179"/>
    </source>
</evidence>
<dbReference type="InterPro" id="IPR041879">
    <property type="entry name" value="YvgL-like_PBP2"/>
</dbReference>
<organism evidence="6 7">
    <name type="scientific">Halalkalibacter oceani</name>
    <dbReference type="NCBI Taxonomy" id="1653776"/>
    <lineage>
        <taxon>Bacteria</taxon>
        <taxon>Bacillati</taxon>
        <taxon>Bacillota</taxon>
        <taxon>Bacilli</taxon>
        <taxon>Bacillales</taxon>
        <taxon>Bacillaceae</taxon>
        <taxon>Halalkalibacter</taxon>
    </lineage>
</organism>
<keyword evidence="2 5" id="KW-0500">Molybdenum</keyword>
<dbReference type="FunFam" id="3.40.190.10:FF:000035">
    <property type="entry name" value="Molybdate ABC transporter substrate-binding protein"/>
    <property type="match status" value="1"/>
</dbReference>
<dbReference type="InterPro" id="IPR005950">
    <property type="entry name" value="ModA"/>
</dbReference>